<dbReference type="PATRIC" id="fig|400092.3.peg.310"/>
<feature type="transmembrane region" description="Helical" evidence="1">
    <location>
        <begin position="87"/>
        <end position="109"/>
    </location>
</feature>
<dbReference type="HOGENOM" id="CLU_1843303_0_0_10"/>
<dbReference type="EMBL" id="CP009621">
    <property type="protein sequence ID" value="AKD02031.1"/>
    <property type="molecule type" value="Genomic_DNA"/>
</dbReference>
<dbReference type="KEGG" id="pko:PKOR_01370"/>
<dbReference type="OrthoDB" id="2623652at2"/>
<keyword evidence="1" id="KW-0812">Transmembrane</keyword>
<keyword evidence="1" id="KW-0472">Membrane</keyword>
<keyword evidence="1" id="KW-1133">Transmembrane helix</keyword>
<name>A0A0E3UVP7_9BACT</name>
<organism evidence="2 3">
    <name type="scientific">Pontibacter korlensis</name>
    <dbReference type="NCBI Taxonomy" id="400092"/>
    <lineage>
        <taxon>Bacteria</taxon>
        <taxon>Pseudomonadati</taxon>
        <taxon>Bacteroidota</taxon>
        <taxon>Cytophagia</taxon>
        <taxon>Cytophagales</taxon>
        <taxon>Hymenobacteraceae</taxon>
        <taxon>Pontibacter</taxon>
    </lineage>
</organism>
<dbReference type="STRING" id="400092.PKOR_01370"/>
<evidence type="ECO:0008006" key="4">
    <source>
        <dbReference type="Google" id="ProtNLM"/>
    </source>
</evidence>
<dbReference type="AlphaFoldDB" id="A0A0E3UVP7"/>
<gene>
    <name evidence="2" type="ORF">PKOR_01370</name>
</gene>
<proteinExistence type="predicted"/>
<evidence type="ECO:0000313" key="3">
    <source>
        <dbReference type="Proteomes" id="UP000033109"/>
    </source>
</evidence>
<feature type="transmembrane region" description="Helical" evidence="1">
    <location>
        <begin position="115"/>
        <end position="137"/>
    </location>
</feature>
<evidence type="ECO:0000313" key="2">
    <source>
        <dbReference type="EMBL" id="AKD02031.1"/>
    </source>
</evidence>
<dbReference type="Proteomes" id="UP000033109">
    <property type="component" value="Chromosome"/>
</dbReference>
<keyword evidence="3" id="KW-1185">Reference proteome</keyword>
<dbReference type="Pfam" id="PF08570">
    <property type="entry name" value="DUF1761"/>
    <property type="match status" value="1"/>
</dbReference>
<feature type="transmembrane region" description="Helical" evidence="1">
    <location>
        <begin position="53"/>
        <end position="75"/>
    </location>
</feature>
<sequence>MEIITELNWVAIAVGTIFYCVFCGIWHRQFAFGKKWEEAMGFQRPENWKETNIYYIVPLVSCCVTTVVIAILLKLTIANSYNDALRLGILIGFGIATAVVFTTSVIPIMKKPLTFGAITGTAQALGIILLTLIIYAISN</sequence>
<feature type="transmembrane region" description="Helical" evidence="1">
    <location>
        <begin position="7"/>
        <end position="27"/>
    </location>
</feature>
<evidence type="ECO:0000256" key="1">
    <source>
        <dbReference type="SAM" id="Phobius"/>
    </source>
</evidence>
<accession>A0A0E3UVP7</accession>
<protein>
    <recommendedName>
        <fullName evidence="4">DUF1761 domain-containing protein</fullName>
    </recommendedName>
</protein>
<dbReference type="InterPro" id="IPR013879">
    <property type="entry name" value="DUF1761"/>
</dbReference>
<reference evidence="2 3" key="1">
    <citation type="journal article" date="2015" name="Sci. Rep.">
        <title>Unraveling adaptation of Pontibacter korlensis to radiation and infertility in desert through complete genome and comparative transcriptomic analysis.</title>
        <authorList>
            <person name="Dai J."/>
            <person name="Dai W."/>
            <person name="Qiu C."/>
            <person name="Yang Z."/>
            <person name="Zhang Y."/>
            <person name="Zhou M."/>
            <person name="Zhang L."/>
            <person name="Fang C."/>
            <person name="Gao Q."/>
            <person name="Yang Q."/>
            <person name="Li X."/>
            <person name="Wang Z."/>
            <person name="Wang Z."/>
            <person name="Jia Z."/>
            <person name="Chen X."/>
        </authorList>
    </citation>
    <scope>NUCLEOTIDE SEQUENCE [LARGE SCALE GENOMIC DNA]</scope>
    <source>
        <strain evidence="2 3">X14-1T</strain>
    </source>
</reference>
<dbReference type="RefSeq" id="WP_046308740.1">
    <property type="nucleotide sequence ID" value="NZ_CBCSCY010000088.1"/>
</dbReference>